<accession>A0A1Q9EUS9</accession>
<keyword evidence="3" id="KW-1185">Reference proteome</keyword>
<protein>
    <submittedName>
        <fullName evidence="2">Uncharacterized protein</fullName>
    </submittedName>
</protein>
<proteinExistence type="predicted"/>
<sequence>MLRCSQRAFLNHRLSARTTWPVAARALVSGPPSQSTVQAFRRRAAPDVSSAIEAGRHSSALRETLQRIAHEEVSGEPDNKEKDRSQDRHMQVSGVIGLT</sequence>
<feature type="compositionally biased region" description="Basic and acidic residues" evidence="1">
    <location>
        <begin position="64"/>
        <end position="90"/>
    </location>
</feature>
<comment type="caution">
    <text evidence="2">The sequence shown here is derived from an EMBL/GenBank/DDBJ whole genome shotgun (WGS) entry which is preliminary data.</text>
</comment>
<name>A0A1Q9EUS9_SYMMI</name>
<evidence type="ECO:0000313" key="2">
    <source>
        <dbReference type="EMBL" id="OLQ11171.1"/>
    </source>
</evidence>
<dbReference type="AlphaFoldDB" id="A0A1Q9EUS9"/>
<evidence type="ECO:0000256" key="1">
    <source>
        <dbReference type="SAM" id="MobiDB-lite"/>
    </source>
</evidence>
<gene>
    <name evidence="2" type="ORF">AK812_SmicGene5020</name>
</gene>
<evidence type="ECO:0000313" key="3">
    <source>
        <dbReference type="Proteomes" id="UP000186817"/>
    </source>
</evidence>
<dbReference type="Proteomes" id="UP000186817">
    <property type="component" value="Unassembled WGS sequence"/>
</dbReference>
<dbReference type="EMBL" id="LSRX01000064">
    <property type="protein sequence ID" value="OLQ11171.1"/>
    <property type="molecule type" value="Genomic_DNA"/>
</dbReference>
<reference evidence="2 3" key="1">
    <citation type="submission" date="2016-02" db="EMBL/GenBank/DDBJ databases">
        <title>Genome analysis of coral dinoflagellate symbionts highlights evolutionary adaptations to a symbiotic lifestyle.</title>
        <authorList>
            <person name="Aranda M."/>
            <person name="Li Y."/>
            <person name="Liew Y.J."/>
            <person name="Baumgarten S."/>
            <person name="Simakov O."/>
            <person name="Wilson M."/>
            <person name="Piel J."/>
            <person name="Ashoor H."/>
            <person name="Bougouffa S."/>
            <person name="Bajic V.B."/>
            <person name="Ryu T."/>
            <person name="Ravasi T."/>
            <person name="Bayer T."/>
            <person name="Micklem G."/>
            <person name="Kim H."/>
            <person name="Bhak J."/>
            <person name="Lajeunesse T.C."/>
            <person name="Voolstra C.R."/>
        </authorList>
    </citation>
    <scope>NUCLEOTIDE SEQUENCE [LARGE SCALE GENOMIC DNA]</scope>
    <source>
        <strain evidence="2 3">CCMP2467</strain>
    </source>
</reference>
<organism evidence="2 3">
    <name type="scientific">Symbiodinium microadriaticum</name>
    <name type="common">Dinoflagellate</name>
    <name type="synonym">Zooxanthella microadriatica</name>
    <dbReference type="NCBI Taxonomy" id="2951"/>
    <lineage>
        <taxon>Eukaryota</taxon>
        <taxon>Sar</taxon>
        <taxon>Alveolata</taxon>
        <taxon>Dinophyceae</taxon>
        <taxon>Suessiales</taxon>
        <taxon>Symbiodiniaceae</taxon>
        <taxon>Symbiodinium</taxon>
    </lineage>
</organism>
<feature type="region of interest" description="Disordered" evidence="1">
    <location>
        <begin position="48"/>
        <end position="99"/>
    </location>
</feature>